<evidence type="ECO:0000256" key="1">
    <source>
        <dbReference type="SAM" id="MobiDB-lite"/>
    </source>
</evidence>
<organism evidence="2 3">
    <name type="scientific">Mya arenaria</name>
    <name type="common">Soft-shell clam</name>
    <dbReference type="NCBI Taxonomy" id="6604"/>
    <lineage>
        <taxon>Eukaryota</taxon>
        <taxon>Metazoa</taxon>
        <taxon>Spiralia</taxon>
        <taxon>Lophotrochozoa</taxon>
        <taxon>Mollusca</taxon>
        <taxon>Bivalvia</taxon>
        <taxon>Autobranchia</taxon>
        <taxon>Heteroconchia</taxon>
        <taxon>Euheterodonta</taxon>
        <taxon>Imparidentia</taxon>
        <taxon>Neoheterodontei</taxon>
        <taxon>Myida</taxon>
        <taxon>Myoidea</taxon>
        <taxon>Myidae</taxon>
        <taxon>Mya</taxon>
    </lineage>
</organism>
<name>A0ABY7FJT0_MYAAR</name>
<evidence type="ECO:0000313" key="2">
    <source>
        <dbReference type="EMBL" id="WAR21827.1"/>
    </source>
</evidence>
<gene>
    <name evidence="2" type="ORF">MAR_015801</name>
</gene>
<accession>A0ABY7FJT0</accession>
<sequence length="472" mass="53104">MTVNPLAAPGKMPNASTACTGSVSTSGVTSPIDKETLRRQIVGLAVKNDFKPDDKRSPREIFFRDSTDHNITYRDIPKCVKSSSVTFDTALHLSSQIERPLRRTPRKVKADPLELKAHEESTMIRANKQEVLQNSIRRTKTTMDKSVDTKPPLAKPKLVRFRMDEHTIGDTKIPLVNIRAVSPGPTNGFKHTVKTDVSSSYEVRGNAIALKKEGLKGLVEYRDLCTESEKRQNSLQASLKIFRRRIKLKQDKFIQPNESTADDYVIHTARPTFGDTVSPLTPLPPGPAVDERGEPLAGRPLSSDEHVRILKSALHNRHHGGNEIIKAKETDLFDNSEMYKNIKCSYRLPENPNWSKEVSFKDMKDDSIPNVKTYVLQEDRMNPHTKFKKNNIQNAVTLNIHNLSVHNSITRVNGHKMRVGEGEVNFDPRFVDWLEDSLSNSRSLSKSASLLTDDTLEPCITPSVKRRAATKT</sequence>
<keyword evidence="3" id="KW-1185">Reference proteome</keyword>
<feature type="region of interest" description="Disordered" evidence="1">
    <location>
        <begin position="1"/>
        <end position="31"/>
    </location>
</feature>
<reference evidence="2" key="1">
    <citation type="submission" date="2022-11" db="EMBL/GenBank/DDBJ databases">
        <title>Centuries of genome instability and evolution in soft-shell clam transmissible cancer (bioRxiv).</title>
        <authorList>
            <person name="Hart S.F.M."/>
            <person name="Yonemitsu M.A."/>
            <person name="Giersch R.M."/>
            <person name="Beal B.F."/>
            <person name="Arriagada G."/>
            <person name="Davis B.W."/>
            <person name="Ostrander E.A."/>
            <person name="Goff S.P."/>
            <person name="Metzger M.J."/>
        </authorList>
    </citation>
    <scope>NUCLEOTIDE SEQUENCE</scope>
    <source>
        <strain evidence="2">MELC-2E11</strain>
        <tissue evidence="2">Siphon/mantle</tissue>
    </source>
</reference>
<dbReference type="Proteomes" id="UP001164746">
    <property type="component" value="Chromosome 12"/>
</dbReference>
<evidence type="ECO:0000313" key="3">
    <source>
        <dbReference type="Proteomes" id="UP001164746"/>
    </source>
</evidence>
<protein>
    <submittedName>
        <fullName evidence="2">Uncharacterized protein</fullName>
    </submittedName>
</protein>
<dbReference type="EMBL" id="CP111023">
    <property type="protein sequence ID" value="WAR21827.1"/>
    <property type="molecule type" value="Genomic_DNA"/>
</dbReference>
<proteinExistence type="predicted"/>
<feature type="compositionally biased region" description="Low complexity" evidence="1">
    <location>
        <begin position="15"/>
        <end position="30"/>
    </location>
</feature>